<dbReference type="Gene3D" id="3.100.10.10">
    <property type="match status" value="1"/>
</dbReference>
<proteinExistence type="predicted"/>
<dbReference type="Pfam" id="PF17135">
    <property type="entry name" value="Ribosomal_L18"/>
    <property type="match status" value="1"/>
</dbReference>
<dbReference type="AlphaFoldDB" id="A0A3Q2U773"/>
<dbReference type="GeneTree" id="ENSGT00940000181467"/>
<keyword evidence="1" id="KW-0689">Ribosomal protein</keyword>
<reference evidence="4" key="1">
    <citation type="submission" date="2025-08" db="UniProtKB">
        <authorList>
            <consortium name="Ensembl"/>
        </authorList>
    </citation>
    <scope>IDENTIFICATION</scope>
</reference>
<keyword evidence="5" id="KW-1185">Reference proteome</keyword>
<dbReference type="STRING" id="8078.ENSFHEP00000025750"/>
<dbReference type="Proteomes" id="UP000265000">
    <property type="component" value="Unplaced"/>
</dbReference>
<evidence type="ECO:0000256" key="2">
    <source>
        <dbReference type="ARBA" id="ARBA00023274"/>
    </source>
</evidence>
<dbReference type="InterPro" id="IPR021131">
    <property type="entry name" value="Ribosomal_uL15/eL18"/>
</dbReference>
<dbReference type="GO" id="GO:1990904">
    <property type="term" value="C:ribonucleoprotein complex"/>
    <property type="evidence" value="ECO:0007669"/>
    <property type="project" value="UniProtKB-KW"/>
</dbReference>
<sequence>MGVDIRHNKDRKVHRKEPKSEDIYLRLLVKLYRFLEQHIIRNAHQPCASSVITYSPNLAENSRGLVTDS</sequence>
<name>A0A3Q2U773_FUNHE</name>
<evidence type="ECO:0000259" key="3">
    <source>
        <dbReference type="Pfam" id="PF17135"/>
    </source>
</evidence>
<evidence type="ECO:0000313" key="5">
    <source>
        <dbReference type="Proteomes" id="UP000265000"/>
    </source>
</evidence>
<feature type="domain" description="Large ribosomal subunit protein uL15/eL18" evidence="3">
    <location>
        <begin position="2"/>
        <end position="37"/>
    </location>
</feature>
<protein>
    <recommendedName>
        <fullName evidence="3">Large ribosomal subunit protein uL15/eL18 domain-containing protein</fullName>
    </recommendedName>
</protein>
<reference evidence="4" key="2">
    <citation type="submission" date="2025-09" db="UniProtKB">
        <authorList>
            <consortium name="Ensembl"/>
        </authorList>
    </citation>
    <scope>IDENTIFICATION</scope>
</reference>
<evidence type="ECO:0000256" key="1">
    <source>
        <dbReference type="ARBA" id="ARBA00022980"/>
    </source>
</evidence>
<accession>A0A3Q2U773</accession>
<dbReference type="GO" id="GO:0005840">
    <property type="term" value="C:ribosome"/>
    <property type="evidence" value="ECO:0007669"/>
    <property type="project" value="UniProtKB-KW"/>
</dbReference>
<dbReference type="Ensembl" id="ENSFHET00000004447.1">
    <property type="protein sequence ID" value="ENSFHEP00000025750.1"/>
    <property type="gene ID" value="ENSFHEG00000008147.1"/>
</dbReference>
<evidence type="ECO:0000313" key="4">
    <source>
        <dbReference type="Ensembl" id="ENSFHEP00000025750.1"/>
    </source>
</evidence>
<organism evidence="4 5">
    <name type="scientific">Fundulus heteroclitus</name>
    <name type="common">Killifish</name>
    <name type="synonym">Mummichog</name>
    <dbReference type="NCBI Taxonomy" id="8078"/>
    <lineage>
        <taxon>Eukaryota</taxon>
        <taxon>Metazoa</taxon>
        <taxon>Chordata</taxon>
        <taxon>Craniata</taxon>
        <taxon>Vertebrata</taxon>
        <taxon>Euteleostomi</taxon>
        <taxon>Actinopterygii</taxon>
        <taxon>Neopterygii</taxon>
        <taxon>Teleostei</taxon>
        <taxon>Neoteleostei</taxon>
        <taxon>Acanthomorphata</taxon>
        <taxon>Ovalentaria</taxon>
        <taxon>Atherinomorphae</taxon>
        <taxon>Cyprinodontiformes</taxon>
        <taxon>Fundulidae</taxon>
        <taxon>Fundulus</taxon>
    </lineage>
</organism>
<keyword evidence="2" id="KW-0687">Ribonucleoprotein</keyword>